<keyword evidence="9" id="KW-0378">Hydrolase</keyword>
<dbReference type="PROSITE" id="PS50893">
    <property type="entry name" value="ABC_TRANSPORTER_2"/>
    <property type="match status" value="1"/>
</dbReference>
<dbReference type="PANTHER" id="PTHR42788">
    <property type="entry name" value="TAURINE IMPORT ATP-BINDING PROTEIN-RELATED"/>
    <property type="match status" value="1"/>
</dbReference>
<evidence type="ECO:0000256" key="2">
    <source>
        <dbReference type="ARBA" id="ARBA00022475"/>
    </source>
</evidence>
<name>A0A7W8QGJ4_9ACTN</name>
<dbReference type="SMART" id="SM00382">
    <property type="entry name" value="AAA"/>
    <property type="match status" value="1"/>
</dbReference>
<reference evidence="9 10" key="1">
    <citation type="submission" date="2020-08" db="EMBL/GenBank/DDBJ databases">
        <title>Sequencing the genomes of 1000 actinobacteria strains.</title>
        <authorList>
            <person name="Klenk H.-P."/>
        </authorList>
    </citation>
    <scope>NUCLEOTIDE SEQUENCE [LARGE SCALE GENOMIC DNA]</scope>
    <source>
        <strain evidence="9 10">DSM 44551</strain>
    </source>
</reference>
<evidence type="ECO:0000313" key="9">
    <source>
        <dbReference type="EMBL" id="MBB5430048.1"/>
    </source>
</evidence>
<keyword evidence="10" id="KW-1185">Reference proteome</keyword>
<dbReference type="EC" id="3.6.3.-" evidence="9"/>
<evidence type="ECO:0000256" key="4">
    <source>
        <dbReference type="ARBA" id="ARBA00022840"/>
    </source>
</evidence>
<dbReference type="Proteomes" id="UP000572635">
    <property type="component" value="Unassembled WGS sequence"/>
</dbReference>
<keyword evidence="3" id="KW-0547">Nucleotide-binding</keyword>
<comment type="caution">
    <text evidence="9">The sequence shown here is derived from an EMBL/GenBank/DDBJ whole genome shotgun (WGS) entry which is preliminary data.</text>
</comment>
<dbReference type="RefSeq" id="WP_376769053.1">
    <property type="nucleotide sequence ID" value="NZ_BAAAJD010000157.1"/>
</dbReference>
<dbReference type="InterPro" id="IPR003439">
    <property type="entry name" value="ABC_transporter-like_ATP-bd"/>
</dbReference>
<organism evidence="9 10">
    <name type="scientific">Nocardiopsis composta</name>
    <dbReference type="NCBI Taxonomy" id="157465"/>
    <lineage>
        <taxon>Bacteria</taxon>
        <taxon>Bacillati</taxon>
        <taxon>Actinomycetota</taxon>
        <taxon>Actinomycetes</taxon>
        <taxon>Streptosporangiales</taxon>
        <taxon>Nocardiopsidaceae</taxon>
        <taxon>Nocardiopsis</taxon>
    </lineage>
</organism>
<dbReference type="Pfam" id="PF00005">
    <property type="entry name" value="ABC_tran"/>
    <property type="match status" value="1"/>
</dbReference>
<dbReference type="GO" id="GO:0005524">
    <property type="term" value="F:ATP binding"/>
    <property type="evidence" value="ECO:0007669"/>
    <property type="project" value="UniProtKB-KW"/>
</dbReference>
<gene>
    <name evidence="9" type="ORF">HDA36_000132</name>
</gene>
<evidence type="ECO:0000313" key="10">
    <source>
        <dbReference type="Proteomes" id="UP000572635"/>
    </source>
</evidence>
<keyword evidence="4 9" id="KW-0067">ATP-binding</keyword>
<evidence type="ECO:0000256" key="3">
    <source>
        <dbReference type="ARBA" id="ARBA00022741"/>
    </source>
</evidence>
<dbReference type="PANTHER" id="PTHR42788:SF17">
    <property type="entry name" value="ALIPHATIC SULFONATES IMPORT ATP-BINDING PROTEIN SSUB"/>
    <property type="match status" value="1"/>
</dbReference>
<feature type="compositionally biased region" description="Low complexity" evidence="7">
    <location>
        <begin position="15"/>
        <end position="26"/>
    </location>
</feature>
<keyword evidence="5" id="KW-1278">Translocase</keyword>
<dbReference type="SUPFAM" id="SSF52540">
    <property type="entry name" value="P-loop containing nucleoside triphosphate hydrolases"/>
    <property type="match status" value="1"/>
</dbReference>
<evidence type="ECO:0000256" key="7">
    <source>
        <dbReference type="SAM" id="MobiDB-lite"/>
    </source>
</evidence>
<dbReference type="InterPro" id="IPR050166">
    <property type="entry name" value="ABC_transporter_ATP-bind"/>
</dbReference>
<feature type="region of interest" description="Disordered" evidence="7">
    <location>
        <begin position="1"/>
        <end position="30"/>
    </location>
</feature>
<keyword evidence="6" id="KW-0472">Membrane</keyword>
<dbReference type="EMBL" id="JACHDB010000001">
    <property type="protein sequence ID" value="MBB5430048.1"/>
    <property type="molecule type" value="Genomic_DNA"/>
</dbReference>
<proteinExistence type="predicted"/>
<feature type="domain" description="ABC transporter" evidence="8">
    <location>
        <begin position="32"/>
        <end position="246"/>
    </location>
</feature>
<keyword evidence="1" id="KW-0813">Transport</keyword>
<protein>
    <submittedName>
        <fullName evidence="9">Sulfonate transport system ATP-binding protein</fullName>
        <ecNumber evidence="9">3.6.3.-</ecNumber>
    </submittedName>
</protein>
<evidence type="ECO:0000256" key="6">
    <source>
        <dbReference type="ARBA" id="ARBA00023136"/>
    </source>
</evidence>
<evidence type="ECO:0000259" key="8">
    <source>
        <dbReference type="PROSITE" id="PS50893"/>
    </source>
</evidence>
<dbReference type="InterPro" id="IPR027417">
    <property type="entry name" value="P-loop_NTPase"/>
</dbReference>
<evidence type="ECO:0000256" key="5">
    <source>
        <dbReference type="ARBA" id="ARBA00022967"/>
    </source>
</evidence>
<evidence type="ECO:0000256" key="1">
    <source>
        <dbReference type="ARBA" id="ARBA00022448"/>
    </source>
</evidence>
<dbReference type="GO" id="GO:0016887">
    <property type="term" value="F:ATP hydrolysis activity"/>
    <property type="evidence" value="ECO:0007669"/>
    <property type="project" value="InterPro"/>
</dbReference>
<dbReference type="AlphaFoldDB" id="A0A7W8QGJ4"/>
<dbReference type="InterPro" id="IPR003593">
    <property type="entry name" value="AAA+_ATPase"/>
</dbReference>
<accession>A0A7W8QGJ4</accession>
<dbReference type="Gene3D" id="3.40.50.300">
    <property type="entry name" value="P-loop containing nucleotide triphosphate hydrolases"/>
    <property type="match status" value="1"/>
</dbReference>
<sequence length="261" mass="27955">MAAHVRGAVIPPAPETGAPAGPGTDPQAPPRVAVDGLVREFAGRRVLDGVDLRIRPGEFVALLGRSGSGKSTLLKILAGLDTGHTGRVEAPERRAVAFQDSRLLPWARVIDNVVLGLPGARARRRGLEALDEVGLSGHARSWPGTLSGGEGQRAALARALVRDPELLLLDEPFGALDALTRLRMHALLRRLCARHEPAVLLVTHDVEEAVLLADRVLVLTDGRISLDAPVHLPERAPRRSPAFADLRDRLLAELGVHADER</sequence>
<keyword evidence="2" id="KW-1003">Cell membrane</keyword>